<feature type="transmembrane region" description="Helical" evidence="6">
    <location>
        <begin position="174"/>
        <end position="198"/>
    </location>
</feature>
<keyword evidence="8" id="KW-1185">Reference proteome</keyword>
<evidence type="ECO:0000256" key="4">
    <source>
        <dbReference type="ARBA" id="ARBA00022989"/>
    </source>
</evidence>
<proteinExistence type="predicted"/>
<dbReference type="GO" id="GO:0005436">
    <property type="term" value="F:sodium:phosphate symporter activity"/>
    <property type="evidence" value="ECO:0007669"/>
    <property type="project" value="InterPro"/>
</dbReference>
<dbReference type="SUPFAM" id="SSF109755">
    <property type="entry name" value="PhoU-like"/>
    <property type="match status" value="1"/>
</dbReference>
<accession>A0A916RMT6</accession>
<feature type="transmembrane region" description="Helical" evidence="6">
    <location>
        <begin position="98"/>
        <end position="121"/>
    </location>
</feature>
<dbReference type="AlphaFoldDB" id="A0A916RMT6"/>
<dbReference type="NCBIfam" id="NF037997">
    <property type="entry name" value="Na_Pi_symport"/>
    <property type="match status" value="1"/>
</dbReference>
<keyword evidence="5 6" id="KW-0472">Membrane</keyword>
<feature type="transmembrane region" description="Helical" evidence="6">
    <location>
        <begin position="133"/>
        <end position="154"/>
    </location>
</feature>
<gene>
    <name evidence="7" type="ORF">GCM10011385_12130</name>
</gene>
<keyword evidence="2" id="KW-1003">Cell membrane</keyword>
<evidence type="ECO:0000313" key="7">
    <source>
        <dbReference type="EMBL" id="GGA59972.1"/>
    </source>
</evidence>
<dbReference type="EMBL" id="BMIF01000003">
    <property type="protein sequence ID" value="GGA59972.1"/>
    <property type="molecule type" value="Genomic_DNA"/>
</dbReference>
<keyword evidence="3 6" id="KW-0812">Transmembrane</keyword>
<sequence length="554" mass="59732">MALVLGLVALAGHIALLLWGTRMVQTGIQRAFGPKLRSFLGHALKNRLNALGAGLFVTAILQSSTATGLMAAAFAAGGLVDLVPALAVMLGANVGSTLIVQVLSFNIAAVSPALILIGVVMFRKASNHQIHDLGRVMIGLGFMILALHQILDLMSEFEESEALSWVLESMSDVMLLNIIVAAILTWAAHSSVAVVLLIMSFAAHDLIQPFQAFALVLGANLGTAVNPVLEGDLGDDPAGKRLPIGNLATRVVGLAIAMPFLDKIAELAPLMAADYARAVANFHTAFNVVLAVLFLPLLGPFSKLLIKLLPEKVDETDPTRPRYLDPAAKETPMVALGQATREALRLVDVLGEMLEGARNGVTGSDRKALSALRDKDNVIDHINTAIKTYLTSIDPEELSEADKLRLDQILLFSTNLEQAGDVIDRGLLPHLSKRLRRGLSFSEEGQKELKRLFDRLTNNLQTAASLLVTQDERMAQMLAREKAAFRKAESEATQSHFIRLRKGDLNTSATSSLHLDVIRDLRLINSHLVAAAAYPVLEEKGLLLESRVQLGEPD</sequence>
<name>A0A916RMT6_9HYPH</name>
<keyword evidence="4 6" id="KW-1133">Transmembrane helix</keyword>
<organism evidence="7 8">
    <name type="scientific">Nitratireductor aestuarii</name>
    <dbReference type="NCBI Taxonomy" id="1735103"/>
    <lineage>
        <taxon>Bacteria</taxon>
        <taxon>Pseudomonadati</taxon>
        <taxon>Pseudomonadota</taxon>
        <taxon>Alphaproteobacteria</taxon>
        <taxon>Hyphomicrobiales</taxon>
        <taxon>Phyllobacteriaceae</taxon>
        <taxon>Nitratireductor</taxon>
    </lineage>
</organism>
<dbReference type="Proteomes" id="UP000636264">
    <property type="component" value="Unassembled WGS sequence"/>
</dbReference>
<dbReference type="PANTHER" id="PTHR10010">
    <property type="entry name" value="SOLUTE CARRIER FAMILY 34 SODIUM PHOSPHATE , MEMBER 2-RELATED"/>
    <property type="match status" value="1"/>
</dbReference>
<feature type="transmembrane region" description="Helical" evidence="6">
    <location>
        <begin position="282"/>
        <end position="301"/>
    </location>
</feature>
<evidence type="ECO:0000256" key="6">
    <source>
        <dbReference type="SAM" id="Phobius"/>
    </source>
</evidence>
<dbReference type="PANTHER" id="PTHR10010:SF46">
    <property type="entry name" value="SODIUM-DEPENDENT PHOSPHATE TRANSPORT PROTEIN 2B"/>
    <property type="match status" value="1"/>
</dbReference>
<protein>
    <submittedName>
        <fullName evidence="7">Na/Pi cotransporter</fullName>
    </submittedName>
</protein>
<dbReference type="Gene3D" id="1.20.58.220">
    <property type="entry name" value="Phosphate transport system protein phou homolog 2, domain 2"/>
    <property type="match status" value="1"/>
</dbReference>
<dbReference type="InterPro" id="IPR003841">
    <property type="entry name" value="Na/Pi_transpt"/>
</dbReference>
<evidence type="ECO:0000256" key="2">
    <source>
        <dbReference type="ARBA" id="ARBA00022475"/>
    </source>
</evidence>
<reference evidence="7" key="2">
    <citation type="submission" date="2020-09" db="EMBL/GenBank/DDBJ databases">
        <authorList>
            <person name="Sun Q."/>
            <person name="Zhou Y."/>
        </authorList>
    </citation>
    <scope>NUCLEOTIDE SEQUENCE</scope>
    <source>
        <strain evidence="7">CGMCC 1.15320</strain>
    </source>
</reference>
<reference evidence="7" key="1">
    <citation type="journal article" date="2014" name="Int. J. Syst. Evol. Microbiol.">
        <title>Complete genome sequence of Corynebacterium casei LMG S-19264T (=DSM 44701T), isolated from a smear-ripened cheese.</title>
        <authorList>
            <consortium name="US DOE Joint Genome Institute (JGI-PGF)"/>
            <person name="Walter F."/>
            <person name="Albersmeier A."/>
            <person name="Kalinowski J."/>
            <person name="Ruckert C."/>
        </authorList>
    </citation>
    <scope>NUCLEOTIDE SEQUENCE</scope>
    <source>
        <strain evidence="7">CGMCC 1.15320</strain>
    </source>
</reference>
<dbReference type="GO" id="GO:0044341">
    <property type="term" value="P:sodium-dependent phosphate transport"/>
    <property type="evidence" value="ECO:0007669"/>
    <property type="project" value="InterPro"/>
</dbReference>
<evidence type="ECO:0000256" key="5">
    <source>
        <dbReference type="ARBA" id="ARBA00023136"/>
    </source>
</evidence>
<feature type="transmembrane region" description="Helical" evidence="6">
    <location>
        <begin position="71"/>
        <end position="92"/>
    </location>
</feature>
<dbReference type="RefSeq" id="WP_188720073.1">
    <property type="nucleotide sequence ID" value="NZ_BMIF01000003.1"/>
</dbReference>
<evidence type="ECO:0000256" key="3">
    <source>
        <dbReference type="ARBA" id="ARBA00022692"/>
    </source>
</evidence>
<dbReference type="GO" id="GO:0005886">
    <property type="term" value="C:plasma membrane"/>
    <property type="evidence" value="ECO:0007669"/>
    <property type="project" value="UniProtKB-SubCell"/>
</dbReference>
<evidence type="ECO:0000256" key="1">
    <source>
        <dbReference type="ARBA" id="ARBA00004651"/>
    </source>
</evidence>
<dbReference type="InterPro" id="IPR038078">
    <property type="entry name" value="PhoU-like_sf"/>
</dbReference>
<dbReference type="Pfam" id="PF02690">
    <property type="entry name" value="Na_Pi_cotrans"/>
    <property type="match status" value="2"/>
</dbReference>
<evidence type="ECO:0000313" key="8">
    <source>
        <dbReference type="Proteomes" id="UP000636264"/>
    </source>
</evidence>
<comment type="subcellular location">
    <subcellularLocation>
        <location evidence="1">Cell membrane</location>
        <topology evidence="1">Multi-pass membrane protein</topology>
    </subcellularLocation>
</comment>
<comment type="caution">
    <text evidence="7">The sequence shown here is derived from an EMBL/GenBank/DDBJ whole genome shotgun (WGS) entry which is preliminary data.</text>
</comment>